<dbReference type="GO" id="GO:0016020">
    <property type="term" value="C:membrane"/>
    <property type="evidence" value="ECO:0007669"/>
    <property type="project" value="UniProtKB-SubCell"/>
</dbReference>
<keyword evidence="2 6" id="KW-0812">Transmembrane</keyword>
<feature type="compositionally biased region" description="Low complexity" evidence="5">
    <location>
        <begin position="88"/>
        <end position="98"/>
    </location>
</feature>
<dbReference type="STRING" id="1465490.SAMN05444277_104107"/>
<comment type="subcellular location">
    <subcellularLocation>
        <location evidence="1">Membrane</location>
        <topology evidence="1">Single-pass membrane protein</topology>
    </subcellularLocation>
</comment>
<dbReference type="AlphaFoldDB" id="A0A1I5UY85"/>
<feature type="transmembrane region" description="Helical" evidence="6">
    <location>
        <begin position="18"/>
        <end position="38"/>
    </location>
</feature>
<reference evidence="7 8" key="1">
    <citation type="submission" date="2016-10" db="EMBL/GenBank/DDBJ databases">
        <authorList>
            <person name="de Groot N.N."/>
        </authorList>
    </citation>
    <scope>NUCLEOTIDE SEQUENCE [LARGE SCALE GENOMIC DNA]</scope>
    <source>
        <strain evidence="7 8">DSM 28286</strain>
    </source>
</reference>
<evidence type="ECO:0000256" key="5">
    <source>
        <dbReference type="SAM" id="MobiDB-lite"/>
    </source>
</evidence>
<dbReference type="RefSeq" id="WP_090657306.1">
    <property type="nucleotide sequence ID" value="NZ_FOXQ01000004.1"/>
</dbReference>
<keyword evidence="4 6" id="KW-0472">Membrane</keyword>
<dbReference type="Gene3D" id="3.30.1150.10">
    <property type="match status" value="1"/>
</dbReference>
<gene>
    <name evidence="7" type="ORF">SAMN05444277_104107</name>
</gene>
<evidence type="ECO:0000313" key="8">
    <source>
        <dbReference type="Proteomes" id="UP000199031"/>
    </source>
</evidence>
<sequence>MHTTIAELNFERNKNIRALAYTAGIIGILFLLFVLWRWSVPIMQKPLADTGVEVNLGNSDEGLGDVPPQIPGPPAEEQQTNYNPPPSQQAEAETQAEVAENDEKDVPVIHTSPKPEKKKEVAKVNNPVKKAATKPVTNPTPAPPKPKAVYAGGSSKTSGGNNADSYTKSNNQGIAGGKGDQGKANGNVNSDSYTGNGGTGSAGISISRGLQGRRLAGGARFQDQYKYGGKVSVDVTVNENGTVTNAKVKPGSPFADLNSIAEKRAYQLKFNKGSTTQTGTITIVFQNPKG</sequence>
<name>A0A1I5UY85_9BACT</name>
<accession>A0A1I5UY85</accession>
<proteinExistence type="predicted"/>
<organism evidence="7 8">
    <name type="scientific">Parafilimonas terrae</name>
    <dbReference type="NCBI Taxonomy" id="1465490"/>
    <lineage>
        <taxon>Bacteria</taxon>
        <taxon>Pseudomonadati</taxon>
        <taxon>Bacteroidota</taxon>
        <taxon>Chitinophagia</taxon>
        <taxon>Chitinophagales</taxon>
        <taxon>Chitinophagaceae</taxon>
        <taxon>Parafilimonas</taxon>
    </lineage>
</organism>
<keyword evidence="3 6" id="KW-1133">Transmembrane helix</keyword>
<evidence type="ECO:0000256" key="6">
    <source>
        <dbReference type="SAM" id="Phobius"/>
    </source>
</evidence>
<dbReference type="EMBL" id="FOXQ01000004">
    <property type="protein sequence ID" value="SFQ00235.1"/>
    <property type="molecule type" value="Genomic_DNA"/>
</dbReference>
<feature type="compositionally biased region" description="Basic and acidic residues" evidence="5">
    <location>
        <begin position="113"/>
        <end position="122"/>
    </location>
</feature>
<feature type="region of interest" description="Disordered" evidence="5">
    <location>
        <begin position="56"/>
        <end position="194"/>
    </location>
</feature>
<dbReference type="OrthoDB" id="676306at2"/>
<dbReference type="InterPro" id="IPR006260">
    <property type="entry name" value="TonB/TolA_C"/>
</dbReference>
<dbReference type="Proteomes" id="UP000199031">
    <property type="component" value="Unassembled WGS sequence"/>
</dbReference>
<evidence type="ECO:0000256" key="4">
    <source>
        <dbReference type="ARBA" id="ARBA00023136"/>
    </source>
</evidence>
<feature type="compositionally biased region" description="Polar residues" evidence="5">
    <location>
        <begin position="184"/>
        <end position="194"/>
    </location>
</feature>
<evidence type="ECO:0000256" key="1">
    <source>
        <dbReference type="ARBA" id="ARBA00004167"/>
    </source>
</evidence>
<evidence type="ECO:0000313" key="7">
    <source>
        <dbReference type="EMBL" id="SFQ00235.1"/>
    </source>
</evidence>
<protein>
    <submittedName>
        <fullName evidence="7">Outer membrane transport energization protein TonB</fullName>
    </submittedName>
</protein>
<evidence type="ECO:0000256" key="3">
    <source>
        <dbReference type="ARBA" id="ARBA00022989"/>
    </source>
</evidence>
<keyword evidence="8" id="KW-1185">Reference proteome</keyword>
<dbReference type="NCBIfam" id="TIGR01352">
    <property type="entry name" value="tonB_Cterm"/>
    <property type="match status" value="1"/>
</dbReference>
<feature type="compositionally biased region" description="Low complexity" evidence="5">
    <location>
        <begin position="123"/>
        <end position="137"/>
    </location>
</feature>
<dbReference type="SUPFAM" id="SSF74653">
    <property type="entry name" value="TolA/TonB C-terminal domain"/>
    <property type="match status" value="1"/>
</dbReference>
<evidence type="ECO:0000256" key="2">
    <source>
        <dbReference type="ARBA" id="ARBA00022692"/>
    </source>
</evidence>
<feature type="compositionally biased region" description="Polar residues" evidence="5">
    <location>
        <begin position="154"/>
        <end position="173"/>
    </location>
</feature>